<keyword evidence="2" id="KW-1185">Reference proteome</keyword>
<organism evidence="1 2">
    <name type="scientific">Acanthoscelides obtectus</name>
    <name type="common">Bean weevil</name>
    <name type="synonym">Bruchus obtectus</name>
    <dbReference type="NCBI Taxonomy" id="200917"/>
    <lineage>
        <taxon>Eukaryota</taxon>
        <taxon>Metazoa</taxon>
        <taxon>Ecdysozoa</taxon>
        <taxon>Arthropoda</taxon>
        <taxon>Hexapoda</taxon>
        <taxon>Insecta</taxon>
        <taxon>Pterygota</taxon>
        <taxon>Neoptera</taxon>
        <taxon>Endopterygota</taxon>
        <taxon>Coleoptera</taxon>
        <taxon>Polyphaga</taxon>
        <taxon>Cucujiformia</taxon>
        <taxon>Chrysomeloidea</taxon>
        <taxon>Chrysomelidae</taxon>
        <taxon>Bruchinae</taxon>
        <taxon>Bruchini</taxon>
        <taxon>Acanthoscelides</taxon>
    </lineage>
</organism>
<accession>A0A9P0LKQ4</accession>
<name>A0A9P0LKQ4_ACAOB</name>
<dbReference type="EMBL" id="CAKOFQ010007228">
    <property type="protein sequence ID" value="CAH1995453.1"/>
    <property type="molecule type" value="Genomic_DNA"/>
</dbReference>
<comment type="caution">
    <text evidence="1">The sequence shown here is derived from an EMBL/GenBank/DDBJ whole genome shotgun (WGS) entry which is preliminary data.</text>
</comment>
<evidence type="ECO:0000313" key="2">
    <source>
        <dbReference type="Proteomes" id="UP001152888"/>
    </source>
</evidence>
<dbReference type="OrthoDB" id="7423901at2759"/>
<gene>
    <name evidence="1" type="ORF">ACAOBT_LOCUS22614</name>
</gene>
<dbReference type="AlphaFoldDB" id="A0A9P0LKQ4"/>
<dbReference type="Proteomes" id="UP001152888">
    <property type="component" value="Unassembled WGS sequence"/>
</dbReference>
<proteinExistence type="predicted"/>
<sequence>MPREWNRGIRRKWIEENLQKAIAAGRNGMSKNLARER</sequence>
<protein>
    <submittedName>
        <fullName evidence="1">Uncharacterized protein</fullName>
    </submittedName>
</protein>
<reference evidence="1" key="1">
    <citation type="submission" date="2022-03" db="EMBL/GenBank/DDBJ databases">
        <authorList>
            <person name="Sayadi A."/>
        </authorList>
    </citation>
    <scope>NUCLEOTIDE SEQUENCE</scope>
</reference>
<evidence type="ECO:0000313" key="1">
    <source>
        <dbReference type="EMBL" id="CAH1995453.1"/>
    </source>
</evidence>